<dbReference type="InterPro" id="IPR006516">
    <property type="entry name" value="G2P"/>
</dbReference>
<evidence type="ECO:0000259" key="3">
    <source>
        <dbReference type="Pfam" id="PF05155"/>
    </source>
</evidence>
<feature type="domain" description="Replication-associated protein G2P C-terminal" evidence="3">
    <location>
        <begin position="330"/>
        <end position="413"/>
    </location>
</feature>
<name>A0A7K0GN62_PARDI</name>
<sequence length="524" mass="59914">MYDLFGLRIHFKDELYTPVAVRDGWEFHINMNELIHKGLKLECGIVADTDSGDVDIENLRHPWESVPTSYAGIAMKVFQGSGFREAACVELKASPAKIMQGHNVYGSDSLVNCLTAFLVSFKEAMPLFSEVLDFDKTDIFRFDSTFSVQVESRDQILGALKSLSSVSHRYLRPSREGDYETSVYFNNDKNSPDSGRCTSLIIYSKSDEVEKQCESLKRLSKKEKTRKYDHVIKSLSDESLRDFATNRLRFEARFMSRWFQKNDIPRNLWEFLAYVETFEASSGGMSFCEWAWRDANKYLLEAIEGSTLTVVNDHKVMGLLHHHYDTIDAKGITRQSKAFRLFQLYDRLKHNTYKQVKETMSKSSFHRNINDLMAIGFSKDQLQNLHLDEQVPLGTVLTFDFNNQRPSDYVEPAYEGIKTGSDLLAYLKGESPAENVAPTELDEIYNALENVGMPPFYARALQAGREVRLNEHKSVSFVLWHDGTSNLVFHKPNDKNVRLAPPINPKKTDSPSGKMSFQQWSGNA</sequence>
<feature type="domain" description="Replication-associated protein G2P N-terminal" evidence="2">
    <location>
        <begin position="1"/>
        <end position="278"/>
    </location>
</feature>
<dbReference type="NCBIfam" id="TIGR01629">
    <property type="entry name" value="rep_II_X"/>
    <property type="match status" value="1"/>
</dbReference>
<dbReference type="InterPro" id="IPR022686">
    <property type="entry name" value="G2P_N"/>
</dbReference>
<dbReference type="Pfam" id="PF05155">
    <property type="entry name" value="G2P_X_C"/>
    <property type="match status" value="1"/>
</dbReference>
<dbReference type="InterPro" id="IPR022688">
    <property type="entry name" value="G2P_C"/>
</dbReference>
<evidence type="ECO:0000313" key="4">
    <source>
        <dbReference type="EMBL" id="MRY60584.1"/>
    </source>
</evidence>
<dbReference type="GO" id="GO:0006260">
    <property type="term" value="P:DNA replication"/>
    <property type="evidence" value="ECO:0007669"/>
    <property type="project" value="InterPro"/>
</dbReference>
<dbReference type="Pfam" id="PF05144">
    <property type="entry name" value="Phage_CRI"/>
    <property type="match status" value="1"/>
</dbReference>
<dbReference type="AlphaFoldDB" id="A0A7K0GN62"/>
<dbReference type="Proteomes" id="UP000463337">
    <property type="component" value="Unassembled WGS sequence"/>
</dbReference>
<accession>A0A7K0GN62</accession>
<dbReference type="EMBL" id="WKLT01000049">
    <property type="protein sequence ID" value="MRY60584.1"/>
    <property type="molecule type" value="Genomic_DNA"/>
</dbReference>
<evidence type="ECO:0000259" key="2">
    <source>
        <dbReference type="Pfam" id="PF05144"/>
    </source>
</evidence>
<proteinExistence type="predicted"/>
<protein>
    <submittedName>
        <fullName evidence="4">Replication protein</fullName>
    </submittedName>
</protein>
<feature type="compositionally biased region" description="Polar residues" evidence="1">
    <location>
        <begin position="510"/>
        <end position="524"/>
    </location>
</feature>
<organism evidence="4 5">
    <name type="scientific">Parabacteroides distasonis</name>
    <dbReference type="NCBI Taxonomy" id="823"/>
    <lineage>
        <taxon>Bacteria</taxon>
        <taxon>Pseudomonadati</taxon>
        <taxon>Bacteroidota</taxon>
        <taxon>Bacteroidia</taxon>
        <taxon>Bacteroidales</taxon>
        <taxon>Tannerellaceae</taxon>
        <taxon>Parabacteroides</taxon>
    </lineage>
</organism>
<reference evidence="4 5" key="1">
    <citation type="journal article" date="2019" name="Nat. Med.">
        <title>A library of human gut bacterial isolates paired with longitudinal multiomics data enables mechanistic microbiome research.</title>
        <authorList>
            <person name="Poyet M."/>
            <person name="Groussin M."/>
            <person name="Gibbons S.M."/>
            <person name="Avila-Pacheco J."/>
            <person name="Jiang X."/>
            <person name="Kearney S.M."/>
            <person name="Perrotta A.R."/>
            <person name="Berdy B."/>
            <person name="Zhao S."/>
            <person name="Lieberman T.D."/>
            <person name="Swanson P.K."/>
            <person name="Smith M."/>
            <person name="Roesemann S."/>
            <person name="Alexander J.E."/>
            <person name="Rich S.A."/>
            <person name="Livny J."/>
            <person name="Vlamakis H."/>
            <person name="Clish C."/>
            <person name="Bullock K."/>
            <person name="Deik A."/>
            <person name="Scott J."/>
            <person name="Pierce K.A."/>
            <person name="Xavier R.J."/>
            <person name="Alm E.J."/>
        </authorList>
    </citation>
    <scope>NUCLEOTIDE SEQUENCE [LARGE SCALE GENOMIC DNA]</scope>
    <source>
        <strain evidence="4 5">BIOML-A41</strain>
    </source>
</reference>
<dbReference type="RefSeq" id="WP_368734093.1">
    <property type="nucleotide sequence ID" value="NZ_WKLT01000049.1"/>
</dbReference>
<evidence type="ECO:0000313" key="5">
    <source>
        <dbReference type="Proteomes" id="UP000463337"/>
    </source>
</evidence>
<gene>
    <name evidence="4" type="ORF">GKD59_22355</name>
</gene>
<evidence type="ECO:0000256" key="1">
    <source>
        <dbReference type="SAM" id="MobiDB-lite"/>
    </source>
</evidence>
<feature type="region of interest" description="Disordered" evidence="1">
    <location>
        <begin position="493"/>
        <end position="524"/>
    </location>
</feature>
<comment type="caution">
    <text evidence="4">The sequence shown here is derived from an EMBL/GenBank/DDBJ whole genome shotgun (WGS) entry which is preliminary data.</text>
</comment>